<dbReference type="AlphaFoldDB" id="A0A437S7M1"/>
<accession>A0A437S7M1</accession>
<proteinExistence type="predicted"/>
<gene>
    <name evidence="2" type="ORF">EF514_05255</name>
</gene>
<dbReference type="Proteomes" id="UP000288812">
    <property type="component" value="Unassembled WGS sequence"/>
</dbReference>
<dbReference type="InterPro" id="IPR028082">
    <property type="entry name" value="Peripla_BP_I"/>
</dbReference>
<sequence>MKKKLIGLLLVTLLLVGCSGKNNENIETTSQDEVYKIGIIKYMDHISLDEAREGFIEEMEKNGIEVEYIDKNENGDISLTTVIPEKMKDEDVDLIYAIATPAAQGAKNKVKDIPIVFSAVTDPVKAELVESIENPGGNVTGISDYIDASNQIDEFLKLYPEVRTFGVLYNSGEQNSEVQVEELKEILEQKGLGLEMVGVSTINDIPQAIASLSNKIDALFALTDNTVASAAPIVSENLLKYGIPSISAEEGQVTNGLLMSEGVNYRSHGAQAARMAIKILKGESIGNLPVEYNEYNSKKVNETTAKALNLDLNHEIFENAEFVK</sequence>
<reference evidence="2 3" key="1">
    <citation type="submission" date="2018-11" db="EMBL/GenBank/DDBJ databases">
        <title>Genome sequencing and assembly of Anaerosphaera sp. nov., GS7-6-2.</title>
        <authorList>
            <person name="Rettenmaier R."/>
            <person name="Liebl W."/>
            <person name="Zverlov V."/>
        </authorList>
    </citation>
    <scope>NUCLEOTIDE SEQUENCE [LARGE SCALE GENOMIC DNA]</scope>
    <source>
        <strain evidence="2 3">GS7-6-2</strain>
    </source>
</reference>
<dbReference type="CDD" id="cd06325">
    <property type="entry name" value="PBP1_ABC_unchar_transporter"/>
    <property type="match status" value="1"/>
</dbReference>
<dbReference type="InterPro" id="IPR007487">
    <property type="entry name" value="ABC_transpt-TYRBP-like"/>
</dbReference>
<dbReference type="Pfam" id="PF04392">
    <property type="entry name" value="ABC_sub_bind"/>
    <property type="match status" value="1"/>
</dbReference>
<comment type="caution">
    <text evidence="2">The sequence shown here is derived from an EMBL/GenBank/DDBJ whole genome shotgun (WGS) entry which is preliminary data.</text>
</comment>
<protein>
    <submittedName>
        <fullName evidence="2">ABC transporter substrate-binding protein</fullName>
    </submittedName>
</protein>
<dbReference type="EMBL" id="RLIH01000005">
    <property type="protein sequence ID" value="RVU54992.1"/>
    <property type="molecule type" value="Genomic_DNA"/>
</dbReference>
<keyword evidence="1" id="KW-0732">Signal</keyword>
<feature type="chain" id="PRO_5039200982" evidence="1">
    <location>
        <begin position="24"/>
        <end position="324"/>
    </location>
</feature>
<keyword evidence="3" id="KW-1185">Reference proteome</keyword>
<dbReference type="OrthoDB" id="9776955at2"/>
<organism evidence="2 3">
    <name type="scientific">Anaerosphaera multitolerans</name>
    <dbReference type="NCBI Taxonomy" id="2487351"/>
    <lineage>
        <taxon>Bacteria</taxon>
        <taxon>Bacillati</taxon>
        <taxon>Bacillota</taxon>
        <taxon>Tissierellia</taxon>
        <taxon>Tissierellales</taxon>
        <taxon>Peptoniphilaceae</taxon>
        <taxon>Anaerosphaera</taxon>
    </lineage>
</organism>
<dbReference type="PANTHER" id="PTHR35271">
    <property type="entry name" value="ABC TRANSPORTER, SUBSTRATE-BINDING LIPOPROTEIN-RELATED"/>
    <property type="match status" value="1"/>
</dbReference>
<dbReference type="PANTHER" id="PTHR35271:SF1">
    <property type="entry name" value="ABC TRANSPORTER, SUBSTRATE-BINDING LIPOPROTEIN"/>
    <property type="match status" value="1"/>
</dbReference>
<dbReference type="PROSITE" id="PS51257">
    <property type="entry name" value="PROKAR_LIPOPROTEIN"/>
    <property type="match status" value="1"/>
</dbReference>
<feature type="signal peptide" evidence="1">
    <location>
        <begin position="1"/>
        <end position="23"/>
    </location>
</feature>
<dbReference type="SUPFAM" id="SSF53822">
    <property type="entry name" value="Periplasmic binding protein-like I"/>
    <property type="match status" value="1"/>
</dbReference>
<dbReference type="RefSeq" id="WP_127724374.1">
    <property type="nucleotide sequence ID" value="NZ_RLIH01000005.1"/>
</dbReference>
<evidence type="ECO:0000256" key="1">
    <source>
        <dbReference type="SAM" id="SignalP"/>
    </source>
</evidence>
<evidence type="ECO:0000313" key="3">
    <source>
        <dbReference type="Proteomes" id="UP000288812"/>
    </source>
</evidence>
<evidence type="ECO:0000313" key="2">
    <source>
        <dbReference type="EMBL" id="RVU54992.1"/>
    </source>
</evidence>
<name>A0A437S7M1_9FIRM</name>
<dbReference type="Gene3D" id="3.40.50.2300">
    <property type="match status" value="2"/>
</dbReference>